<feature type="domain" description="Putative regulatory protein FmdB zinc ribbon" evidence="2">
    <location>
        <begin position="1"/>
        <end position="42"/>
    </location>
</feature>
<keyword evidence="4" id="KW-1185">Reference proteome</keyword>
<organism evidence="3 4">
    <name type="scientific">Seongchinamella unica</name>
    <dbReference type="NCBI Taxonomy" id="2547392"/>
    <lineage>
        <taxon>Bacteria</taxon>
        <taxon>Pseudomonadati</taxon>
        <taxon>Pseudomonadota</taxon>
        <taxon>Gammaproteobacteria</taxon>
        <taxon>Cellvibrionales</taxon>
        <taxon>Halieaceae</taxon>
        <taxon>Seongchinamella</taxon>
    </lineage>
</organism>
<dbReference type="InterPro" id="IPR013429">
    <property type="entry name" value="Regulatory_FmdB_Zinc_ribbon"/>
</dbReference>
<dbReference type="Pfam" id="PF09723">
    <property type="entry name" value="Zn_ribbon_8"/>
    <property type="match status" value="1"/>
</dbReference>
<dbReference type="Gene3D" id="2.20.28.30">
    <property type="entry name" value="RNA polymerase ii, chain L"/>
    <property type="match status" value="1"/>
</dbReference>
<dbReference type="AlphaFoldDB" id="A0A4R5LQ68"/>
<name>A0A4R5LQ68_9GAMM</name>
<evidence type="ECO:0000313" key="3">
    <source>
        <dbReference type="EMBL" id="TDG12702.1"/>
    </source>
</evidence>
<sequence length="95" mass="9975">MPIYEYQCQKCGKEMEALQKISDAPLTDCPECGAPELRKKVSAAAFRLKGGGWYETDFKTGNKKNLHGASDSASGSAPSSDKSAPAGGTESTKSA</sequence>
<dbReference type="SMART" id="SM00834">
    <property type="entry name" value="CxxC_CXXC_SSSS"/>
    <property type="match status" value="1"/>
</dbReference>
<feature type="region of interest" description="Disordered" evidence="1">
    <location>
        <begin position="60"/>
        <end position="95"/>
    </location>
</feature>
<dbReference type="NCBIfam" id="TIGR02605">
    <property type="entry name" value="CxxC_CxxC_SSSS"/>
    <property type="match status" value="1"/>
</dbReference>
<feature type="compositionally biased region" description="Low complexity" evidence="1">
    <location>
        <begin position="68"/>
        <end position="88"/>
    </location>
</feature>
<dbReference type="PANTHER" id="PTHR34404">
    <property type="entry name" value="REGULATORY PROTEIN, FMDB FAMILY"/>
    <property type="match status" value="1"/>
</dbReference>
<gene>
    <name evidence="3" type="ORF">E2F43_14080</name>
</gene>
<dbReference type="OrthoDB" id="9813321at2"/>
<dbReference type="RefSeq" id="WP_133213742.1">
    <property type="nucleotide sequence ID" value="NZ_SMSE01000003.1"/>
</dbReference>
<dbReference type="Proteomes" id="UP000295554">
    <property type="component" value="Unassembled WGS sequence"/>
</dbReference>
<evidence type="ECO:0000259" key="2">
    <source>
        <dbReference type="SMART" id="SM00834"/>
    </source>
</evidence>
<dbReference type="PANTHER" id="PTHR34404:SF2">
    <property type="entry name" value="CONSERVED SERINE RICH PROTEIN"/>
    <property type="match status" value="1"/>
</dbReference>
<accession>A0A4R5LQ68</accession>
<evidence type="ECO:0000256" key="1">
    <source>
        <dbReference type="SAM" id="MobiDB-lite"/>
    </source>
</evidence>
<reference evidence="3 4" key="1">
    <citation type="submission" date="2019-03" db="EMBL/GenBank/DDBJ databases">
        <title>Seongchinamella monodicae gen. nov., sp. nov., a novel member of the Gammaproteobacteria isolated from a tidal mudflat of beach.</title>
        <authorList>
            <person name="Yang H.G."/>
            <person name="Kang J.W."/>
            <person name="Lee S.D."/>
        </authorList>
    </citation>
    <scope>NUCLEOTIDE SEQUENCE [LARGE SCALE GENOMIC DNA]</scope>
    <source>
        <strain evidence="3 4">GH4-78</strain>
    </source>
</reference>
<dbReference type="EMBL" id="SMSE01000003">
    <property type="protein sequence ID" value="TDG12702.1"/>
    <property type="molecule type" value="Genomic_DNA"/>
</dbReference>
<proteinExistence type="predicted"/>
<comment type="caution">
    <text evidence="3">The sequence shown here is derived from an EMBL/GenBank/DDBJ whole genome shotgun (WGS) entry which is preliminary data.</text>
</comment>
<evidence type="ECO:0000313" key="4">
    <source>
        <dbReference type="Proteomes" id="UP000295554"/>
    </source>
</evidence>
<protein>
    <submittedName>
        <fullName evidence="3">Zinc ribbon domain-containing protein</fullName>
    </submittedName>
</protein>